<feature type="region of interest" description="Disordered" evidence="1">
    <location>
        <begin position="39"/>
        <end position="79"/>
    </location>
</feature>
<keyword evidence="3" id="KW-1185">Reference proteome</keyword>
<dbReference type="RefSeq" id="XP_002112374.1">
    <property type="nucleotide sequence ID" value="XM_002112338.1"/>
</dbReference>
<feature type="region of interest" description="Disordered" evidence="1">
    <location>
        <begin position="128"/>
        <end position="157"/>
    </location>
</feature>
<evidence type="ECO:0000313" key="2">
    <source>
        <dbReference type="EMBL" id="EDV24484.1"/>
    </source>
</evidence>
<dbReference type="HOGENOM" id="CLU_581836_0_0_1"/>
<feature type="compositionally biased region" description="Low complexity" evidence="1">
    <location>
        <begin position="58"/>
        <end position="76"/>
    </location>
</feature>
<feature type="region of interest" description="Disordered" evidence="1">
    <location>
        <begin position="230"/>
        <end position="274"/>
    </location>
</feature>
<gene>
    <name evidence="2" type="ORF">TRIADDRAFT_56319</name>
</gene>
<dbReference type="EMBL" id="DS985245">
    <property type="protein sequence ID" value="EDV24484.1"/>
    <property type="molecule type" value="Genomic_DNA"/>
</dbReference>
<feature type="compositionally biased region" description="Polar residues" evidence="1">
    <location>
        <begin position="248"/>
        <end position="262"/>
    </location>
</feature>
<dbReference type="Proteomes" id="UP000009022">
    <property type="component" value="Unassembled WGS sequence"/>
</dbReference>
<evidence type="ECO:0000256" key="1">
    <source>
        <dbReference type="SAM" id="MobiDB-lite"/>
    </source>
</evidence>
<dbReference type="InParanoid" id="B3RXT1"/>
<accession>B3RXT1</accession>
<feature type="compositionally biased region" description="Low complexity" evidence="1">
    <location>
        <begin position="140"/>
        <end position="157"/>
    </location>
</feature>
<proteinExistence type="predicted"/>
<organism evidence="2 3">
    <name type="scientific">Trichoplax adhaerens</name>
    <name type="common">Trichoplax reptans</name>
    <dbReference type="NCBI Taxonomy" id="10228"/>
    <lineage>
        <taxon>Eukaryota</taxon>
        <taxon>Metazoa</taxon>
        <taxon>Placozoa</taxon>
        <taxon>Uniplacotomia</taxon>
        <taxon>Trichoplacea</taxon>
        <taxon>Trichoplacidae</taxon>
        <taxon>Trichoplax</taxon>
    </lineage>
</organism>
<evidence type="ECO:0000313" key="3">
    <source>
        <dbReference type="Proteomes" id="UP000009022"/>
    </source>
</evidence>
<reference evidence="2 3" key="1">
    <citation type="journal article" date="2008" name="Nature">
        <title>The Trichoplax genome and the nature of placozoans.</title>
        <authorList>
            <person name="Srivastava M."/>
            <person name="Begovic E."/>
            <person name="Chapman J."/>
            <person name="Putnam N.H."/>
            <person name="Hellsten U."/>
            <person name="Kawashima T."/>
            <person name="Kuo A."/>
            <person name="Mitros T."/>
            <person name="Salamov A."/>
            <person name="Carpenter M.L."/>
            <person name="Signorovitch A.Y."/>
            <person name="Moreno M.A."/>
            <person name="Kamm K."/>
            <person name="Grimwood J."/>
            <person name="Schmutz J."/>
            <person name="Shapiro H."/>
            <person name="Grigoriev I.V."/>
            <person name="Buss L.W."/>
            <person name="Schierwater B."/>
            <person name="Dellaporta S.L."/>
            <person name="Rokhsar D.S."/>
        </authorList>
    </citation>
    <scope>NUCLEOTIDE SEQUENCE [LARGE SCALE GENOMIC DNA]</scope>
    <source>
        <strain evidence="2 3">Grell-BS-1999</strain>
    </source>
</reference>
<protein>
    <submittedName>
        <fullName evidence="2">Uncharacterized protein</fullName>
    </submittedName>
</protein>
<dbReference type="GeneID" id="6753587"/>
<dbReference type="KEGG" id="tad:TRIADDRAFT_56319"/>
<dbReference type="AlphaFoldDB" id="B3RXT1"/>
<feature type="compositionally biased region" description="Low complexity" evidence="1">
    <location>
        <begin position="230"/>
        <end position="245"/>
    </location>
</feature>
<feature type="region of interest" description="Disordered" evidence="1">
    <location>
        <begin position="172"/>
        <end position="200"/>
    </location>
</feature>
<sequence length="470" mass="52915">MTDIFNLTEVQPNQNRQKLGNRRHISIAVPLVDHSESAKLPYPPKIKRTTTFPISNHRTLSPTSRSLRSPVRPTTPKRSSNIKNIYRHVSKSKNTSEDHEISSGSYQMDRQALLAQMHPDLLATLSEDSGSTRAGAESVSSFDSESIASRSSRSRLASPNFSMVSEVMDKGIDDDGLPSSSIQKSHRRSIAVPSNNIKSKQENRRVSLAFPKAANLLSSKAKGILFLQSRRASINPNRRNPSSRRTSMKPSTSNLFDISTTDGIEEPPPLSPKERPHVCTHLSLEGQYVLLKCYEDVLVNKLSKVFPGTWKELLRCRSPSLRGDETIDRNEMLCTGTNHLDNMNDKRSNEYTQVEEENNELDDLFGISIIKGKKGGNSSRKNQSKPSLPLLHVPKCKLQLSLRFRTATDLLDALKLDPSEPIQCQNKLSEKWIENLVHHPLKHFSKWSNTWQTDFAFQSAPSEQLMLQNK</sequence>
<dbReference type="CTD" id="6753587"/>
<name>B3RXT1_TRIAD</name>